<keyword evidence="5" id="KW-0547">Nucleotide-binding</keyword>
<protein>
    <submittedName>
        <fullName evidence="14">Upf1 regulator of nonsense transcripts, putative</fullName>
        <ecNumber evidence="14">3.1.11.5</ecNumber>
    </submittedName>
</protein>
<keyword evidence="9" id="KW-0862">Zinc</keyword>
<reference evidence="14 15" key="1">
    <citation type="submission" date="2011-07" db="EMBL/GenBank/DDBJ databases">
        <authorList>
            <person name="Coyne R."/>
            <person name="Brami D."/>
            <person name="Johnson J."/>
            <person name="Hostetler J."/>
            <person name="Hannick L."/>
            <person name="Clark T."/>
            <person name="Cassidy-Hanley D."/>
            <person name="Inman J."/>
        </authorList>
    </citation>
    <scope>NUCLEOTIDE SEQUENCE [LARGE SCALE GENOMIC DNA]</scope>
    <source>
        <strain evidence="14 15">G5</strain>
    </source>
</reference>
<feature type="domain" description="Upf1" evidence="13">
    <location>
        <begin position="1"/>
        <end position="116"/>
    </location>
</feature>
<keyword evidence="6" id="KW-0863">Zinc-finger</keyword>
<dbReference type="Pfam" id="PF09416">
    <property type="entry name" value="UPF1_Zn_bind"/>
    <property type="match status" value="1"/>
</dbReference>
<dbReference type="FunCoup" id="G0QUQ0">
    <property type="interactions" value="496"/>
</dbReference>
<dbReference type="eggNOG" id="KOG1802">
    <property type="taxonomic scope" value="Eukaryota"/>
</dbReference>
<evidence type="ECO:0000256" key="2">
    <source>
        <dbReference type="ARBA" id="ARBA00007913"/>
    </source>
</evidence>
<evidence type="ECO:0000256" key="9">
    <source>
        <dbReference type="ARBA" id="ARBA00022833"/>
    </source>
</evidence>
<comment type="similarity">
    <text evidence="2">Belongs to the DNA2/NAM7 helicase family.</text>
</comment>
<dbReference type="SUPFAM" id="SSF52540">
    <property type="entry name" value="P-loop containing nucleoside triphosphate hydrolases"/>
    <property type="match status" value="1"/>
</dbReference>
<dbReference type="InterPro" id="IPR018999">
    <property type="entry name" value="UPF1_CH/ZBD"/>
</dbReference>
<evidence type="ECO:0000256" key="4">
    <source>
        <dbReference type="ARBA" id="ARBA00022723"/>
    </source>
</evidence>
<keyword evidence="4" id="KW-0479">Metal-binding</keyword>
<dbReference type="GO" id="GO:0003678">
    <property type="term" value="F:DNA helicase activity"/>
    <property type="evidence" value="ECO:0007669"/>
    <property type="project" value="UniProtKB-EC"/>
</dbReference>
<keyword evidence="10" id="KW-0067">ATP-binding</keyword>
<comment type="caution">
    <text evidence="12">Lacks conserved residue(s) required for the propagation of feature annotation.</text>
</comment>
<dbReference type="InterPro" id="IPR045055">
    <property type="entry name" value="DNA2/NAM7-like"/>
</dbReference>
<dbReference type="Proteomes" id="UP000008983">
    <property type="component" value="Unassembled WGS sequence"/>
</dbReference>
<comment type="catalytic activity">
    <reaction evidence="11">
        <text>ATP + H2O = ADP + phosphate + H(+)</text>
        <dbReference type="Rhea" id="RHEA:13065"/>
        <dbReference type="ChEBI" id="CHEBI:15377"/>
        <dbReference type="ChEBI" id="CHEBI:15378"/>
        <dbReference type="ChEBI" id="CHEBI:30616"/>
        <dbReference type="ChEBI" id="CHEBI:43474"/>
        <dbReference type="ChEBI" id="CHEBI:456216"/>
        <dbReference type="EC" id="3.6.4.12"/>
    </reaction>
    <physiologicalReaction direction="left-to-right" evidence="11">
        <dbReference type="Rhea" id="RHEA:13066"/>
    </physiologicalReaction>
</comment>
<dbReference type="GeneID" id="14907184"/>
<dbReference type="Pfam" id="PF18141">
    <property type="entry name" value="UPF1_1B_dom"/>
    <property type="match status" value="1"/>
</dbReference>
<dbReference type="CDD" id="cd18808">
    <property type="entry name" value="SF1_C_Upf1"/>
    <property type="match status" value="1"/>
</dbReference>
<evidence type="ECO:0000256" key="1">
    <source>
        <dbReference type="ARBA" id="ARBA00004496"/>
    </source>
</evidence>
<evidence type="ECO:0000256" key="3">
    <source>
        <dbReference type="ARBA" id="ARBA00022490"/>
    </source>
</evidence>
<dbReference type="GO" id="GO:0008854">
    <property type="term" value="F:exodeoxyribonuclease V activity"/>
    <property type="evidence" value="ECO:0007669"/>
    <property type="project" value="UniProtKB-EC"/>
</dbReference>
<evidence type="ECO:0000313" key="15">
    <source>
        <dbReference type="Proteomes" id="UP000008983"/>
    </source>
</evidence>
<dbReference type="STRING" id="857967.G0QUQ0"/>
<dbReference type="PANTHER" id="PTHR10887:SF364">
    <property type="entry name" value="REGULATOR OF NONSENSE TRANSCRIPTS 1"/>
    <property type="match status" value="1"/>
</dbReference>
<dbReference type="GO" id="GO:0005737">
    <property type="term" value="C:cytoplasm"/>
    <property type="evidence" value="ECO:0007669"/>
    <property type="project" value="UniProtKB-SubCell"/>
</dbReference>
<evidence type="ECO:0000256" key="12">
    <source>
        <dbReference type="PROSITE-ProRule" id="PRU01341"/>
    </source>
</evidence>
<dbReference type="CDD" id="cd21407">
    <property type="entry name" value="1B_UPF1-like"/>
    <property type="match status" value="1"/>
</dbReference>
<keyword evidence="15" id="KW-1185">Reference proteome</keyword>
<evidence type="ECO:0000256" key="10">
    <source>
        <dbReference type="ARBA" id="ARBA00022840"/>
    </source>
</evidence>
<dbReference type="InterPro" id="IPR040812">
    <property type="entry name" value="UPF1_1B_dom"/>
</dbReference>
<dbReference type="Gene3D" id="6.10.140.1240">
    <property type="match status" value="1"/>
</dbReference>
<evidence type="ECO:0000259" key="13">
    <source>
        <dbReference type="PROSITE" id="PS51997"/>
    </source>
</evidence>
<keyword evidence="7 14" id="KW-0378">Hydrolase</keyword>
<dbReference type="OrthoDB" id="6513042at2759"/>
<dbReference type="Gene3D" id="2.40.30.230">
    <property type="match status" value="1"/>
</dbReference>
<gene>
    <name evidence="14" type="ORF">IMG5_118510</name>
</gene>
<dbReference type="InterPro" id="IPR047187">
    <property type="entry name" value="SF1_C_Upf1"/>
</dbReference>
<organism evidence="14 15">
    <name type="scientific">Ichthyophthirius multifiliis</name>
    <name type="common">White spot disease agent</name>
    <name type="synonym">Ich</name>
    <dbReference type="NCBI Taxonomy" id="5932"/>
    <lineage>
        <taxon>Eukaryota</taxon>
        <taxon>Sar</taxon>
        <taxon>Alveolata</taxon>
        <taxon>Ciliophora</taxon>
        <taxon>Intramacronucleata</taxon>
        <taxon>Oligohymenophorea</taxon>
        <taxon>Hymenostomatida</taxon>
        <taxon>Ophryoglenina</taxon>
        <taxon>Ichthyophthirius</taxon>
    </lineage>
</organism>
<dbReference type="CDD" id="cd18039">
    <property type="entry name" value="DEXXQc_UPF1"/>
    <property type="match status" value="1"/>
</dbReference>
<dbReference type="CDD" id="cd21400">
    <property type="entry name" value="ZBD_UPF1-like"/>
    <property type="match status" value="1"/>
</dbReference>
<name>G0QUQ0_ICHMU</name>
<dbReference type="SMART" id="SM00382">
    <property type="entry name" value="AAA"/>
    <property type="match status" value="1"/>
</dbReference>
<dbReference type="InterPro" id="IPR014001">
    <property type="entry name" value="Helicase_ATP-bd"/>
</dbReference>
<evidence type="ECO:0000256" key="7">
    <source>
        <dbReference type="ARBA" id="ARBA00022801"/>
    </source>
</evidence>
<dbReference type="Pfam" id="PF13087">
    <property type="entry name" value="AAA_12"/>
    <property type="match status" value="1"/>
</dbReference>
<dbReference type="GO" id="GO:0003723">
    <property type="term" value="F:RNA binding"/>
    <property type="evidence" value="ECO:0007669"/>
    <property type="project" value="InterPro"/>
</dbReference>
<keyword evidence="3" id="KW-0963">Cytoplasm</keyword>
<dbReference type="InterPro" id="IPR041679">
    <property type="entry name" value="DNA2/NAM7-like_C"/>
</dbReference>
<dbReference type="GO" id="GO:0003724">
    <property type="term" value="F:RNA helicase activity"/>
    <property type="evidence" value="ECO:0007669"/>
    <property type="project" value="InterPro"/>
</dbReference>
<accession>G0QUQ0</accession>
<dbReference type="PANTHER" id="PTHR10887">
    <property type="entry name" value="DNA2/NAM7 HELICASE FAMILY"/>
    <property type="match status" value="1"/>
</dbReference>
<dbReference type="GO" id="GO:0005524">
    <property type="term" value="F:ATP binding"/>
    <property type="evidence" value="ECO:0007669"/>
    <property type="project" value="UniProtKB-KW"/>
</dbReference>
<evidence type="ECO:0000256" key="5">
    <source>
        <dbReference type="ARBA" id="ARBA00022741"/>
    </source>
</evidence>
<dbReference type="GO" id="GO:0008270">
    <property type="term" value="F:zinc ion binding"/>
    <property type="evidence" value="ECO:0007669"/>
    <property type="project" value="UniProtKB-KW"/>
</dbReference>
<evidence type="ECO:0000313" key="14">
    <source>
        <dbReference type="EMBL" id="EGR31053.1"/>
    </source>
</evidence>
<dbReference type="InterPro" id="IPR027417">
    <property type="entry name" value="P-loop_NTPase"/>
</dbReference>
<dbReference type="Pfam" id="PF13086">
    <property type="entry name" value="AAA_11"/>
    <property type="match status" value="2"/>
</dbReference>
<comment type="subcellular location">
    <subcellularLocation>
        <location evidence="1">Cytoplasm</location>
    </subcellularLocation>
</comment>
<dbReference type="OMA" id="LEFNTHG"/>
<evidence type="ECO:0000256" key="11">
    <source>
        <dbReference type="ARBA" id="ARBA00048432"/>
    </source>
</evidence>
<proteinExistence type="inferred from homology"/>
<dbReference type="PROSITE" id="PS51997">
    <property type="entry name" value="UPF1_CH_RICH"/>
    <property type="match status" value="1"/>
</dbReference>
<dbReference type="InterPro" id="IPR041677">
    <property type="entry name" value="DNA2/NAM7_AAA_11"/>
</dbReference>
<dbReference type="EC" id="3.1.11.5" evidence="14"/>
<sequence>MHLVKSKHKEVQLHPDSPQYDTAIECYICENKNIYLLGLVHLKNNEEQGLIICRQPCLNQKRYGDMVWEIEKWNPLIDEKVLVNWLVPSPSVKQMQKGFQATQKQIFEYEEQIKTNPNYKLAQGALQGQTKKLKQVLLRYKNGKHYFQTFYDLIEAEANYDQSLKEKLHYNSISVRWDTSLKNRKVAYVILPQGEENEFNLLSGSELKIIYKKMKKEANEEDWIAKGTIVKVGQNDEVVIELSHHVKETPPSGKGYTIEFVWKHTAVKRIKKGIKKFWQDEQCISSFLYFSILGHQNQEDMPTLTIDLPQTYSLPNMPELNYYQVEAVKKALQQPLCLIQGPPGTGKTFTSTAIIYHLVQNIKRTGQRGQILVCAPSNIVVDQLAERMHYAGLKVVRMCSKSREMVSSSVEFLTLHNQVRSLGHGEYEEMQKLLTLMEDQGELDHQDEDVYYSLKRQGEKEILQNAEVICSTCISSADPRLKEFRFKHVLIDEATQAIEPECLLPLLKGAKHAILVGDHRQLGPVVTCRDTANAGLNKSLFERLVSMGVRPTRLQVQYRMHPDLSIFPSNTFYEGTLLNGVTFNDRQFHGDFPWPNKNKPLMFLNSCGVEEISSSGTSYLNRQETMLIEEIVYKLIKGKVRPDQIGIITPYKGQRFYIGDYLQKNGKLNPTLYQEIECCSVDGFQGREKDYIIISCVRSNESQGIGFLTDARRLNVAITRARYGLIIVGNAKVLARDNLWNNLLNFMKESKVLVDGNLNDLRQCNLKFRPSQKYVPERSDFQKNNDENDDARSTISYRNDNINNFDNELPIGQGFRNSEFGFNKIPNMAQFKKIQKDITLNNIQNIGELIIIGDKDEFYTGQQIKMNQDKIQEQTNFIQEQKYEEEQNQQSNKKAKTQEKQFSYGIGEFSLGAQKYNQFDLDFQDDFK</sequence>
<evidence type="ECO:0000256" key="8">
    <source>
        <dbReference type="ARBA" id="ARBA00022806"/>
    </source>
</evidence>
<dbReference type="EMBL" id="GL983919">
    <property type="protein sequence ID" value="EGR31053.1"/>
    <property type="molecule type" value="Genomic_DNA"/>
</dbReference>
<dbReference type="GO" id="GO:0016887">
    <property type="term" value="F:ATP hydrolysis activity"/>
    <property type="evidence" value="ECO:0007669"/>
    <property type="project" value="RHEA"/>
</dbReference>
<dbReference type="SMART" id="SM00487">
    <property type="entry name" value="DEXDc"/>
    <property type="match status" value="1"/>
</dbReference>
<dbReference type="Gene3D" id="3.40.50.300">
    <property type="entry name" value="P-loop containing nucleotide triphosphate hydrolases"/>
    <property type="match status" value="2"/>
</dbReference>
<evidence type="ECO:0000256" key="6">
    <source>
        <dbReference type="ARBA" id="ARBA00022771"/>
    </source>
</evidence>
<keyword evidence="8" id="KW-0347">Helicase</keyword>
<dbReference type="InParanoid" id="G0QUQ0"/>
<dbReference type="AlphaFoldDB" id="G0QUQ0"/>
<dbReference type="GO" id="GO:0000184">
    <property type="term" value="P:nuclear-transcribed mRNA catabolic process, nonsense-mediated decay"/>
    <property type="evidence" value="ECO:0007669"/>
    <property type="project" value="InterPro"/>
</dbReference>
<dbReference type="InterPro" id="IPR003593">
    <property type="entry name" value="AAA+_ATPase"/>
</dbReference>
<dbReference type="RefSeq" id="XP_004034539.1">
    <property type="nucleotide sequence ID" value="XM_004034491.1"/>
</dbReference>
<dbReference type="FunFam" id="3.40.50.300:FF:000097">
    <property type="entry name" value="Regulator of nonsense transcripts 1"/>
    <property type="match status" value="1"/>
</dbReference>